<dbReference type="PROSITE" id="PS51352">
    <property type="entry name" value="THIOREDOXIN_2"/>
    <property type="match status" value="1"/>
</dbReference>
<evidence type="ECO:0000313" key="4">
    <source>
        <dbReference type="Proteomes" id="UP000238430"/>
    </source>
</evidence>
<dbReference type="GO" id="GO:0016491">
    <property type="term" value="F:oxidoreductase activity"/>
    <property type="evidence" value="ECO:0007669"/>
    <property type="project" value="InterPro"/>
</dbReference>
<dbReference type="InterPro" id="IPR050553">
    <property type="entry name" value="Thioredoxin_ResA/DsbE_sf"/>
</dbReference>
<dbReference type="InterPro" id="IPR017937">
    <property type="entry name" value="Thioredoxin_CS"/>
</dbReference>
<dbReference type="OrthoDB" id="9815205at2"/>
<keyword evidence="1" id="KW-0676">Redox-active center</keyword>
<evidence type="ECO:0000313" key="3">
    <source>
        <dbReference type="EMBL" id="PSG89830.1"/>
    </source>
</evidence>
<dbReference type="PROSITE" id="PS51257">
    <property type="entry name" value="PROKAR_LIPOPROTEIN"/>
    <property type="match status" value="1"/>
</dbReference>
<dbReference type="RefSeq" id="WP_106678880.1">
    <property type="nucleotide sequence ID" value="NZ_JACHWV010000008.1"/>
</dbReference>
<dbReference type="AlphaFoldDB" id="A0A2T1NBQ5"/>
<evidence type="ECO:0000259" key="2">
    <source>
        <dbReference type="PROSITE" id="PS51352"/>
    </source>
</evidence>
<evidence type="ECO:0000256" key="1">
    <source>
        <dbReference type="ARBA" id="ARBA00023284"/>
    </source>
</evidence>
<sequence>MRYILPILVVLLMVSCKEESEEITFTEVDYNGLEKVLNKQDNKTYVVNFWATWCAPCVKELPYFERINKQYKDKNVEVVLVSLDFPKHFDTKLKNFINEKQLQSELYALNDMDSNYWIPKVNKDWSGAIPATLIYNSNKREFFEQAFEYEELERTLNKFLK</sequence>
<reference evidence="3 4" key="1">
    <citation type="submission" date="2018-03" db="EMBL/GenBank/DDBJ databases">
        <title>Mesoflavibacter sp. HG37 and Mesoflavibacter sp. HG96 sp.nov., two marine bacteria isolated from seawater of Western Pacific Ocean.</title>
        <authorList>
            <person name="Cheng H."/>
            <person name="Wu Y.-H."/>
            <person name="Guo L.-L."/>
            <person name="Xu X.-W."/>
        </authorList>
    </citation>
    <scope>NUCLEOTIDE SEQUENCE [LARGE SCALE GENOMIC DNA]</scope>
    <source>
        <strain evidence="3 4">KCTC 42117</strain>
    </source>
</reference>
<dbReference type="GO" id="GO:0016209">
    <property type="term" value="F:antioxidant activity"/>
    <property type="evidence" value="ECO:0007669"/>
    <property type="project" value="InterPro"/>
</dbReference>
<dbReference type="InterPro" id="IPR036249">
    <property type="entry name" value="Thioredoxin-like_sf"/>
</dbReference>
<keyword evidence="4" id="KW-1185">Reference proteome</keyword>
<dbReference type="EMBL" id="PXOT01000023">
    <property type="protein sequence ID" value="PSG89830.1"/>
    <property type="molecule type" value="Genomic_DNA"/>
</dbReference>
<feature type="domain" description="Thioredoxin" evidence="2">
    <location>
        <begin position="14"/>
        <end position="161"/>
    </location>
</feature>
<dbReference type="InterPro" id="IPR000866">
    <property type="entry name" value="AhpC/TSA"/>
</dbReference>
<name>A0A2T1NBQ5_9FLAO</name>
<dbReference type="CDD" id="cd02966">
    <property type="entry name" value="TlpA_like_family"/>
    <property type="match status" value="1"/>
</dbReference>
<dbReference type="Proteomes" id="UP000238430">
    <property type="component" value="Unassembled WGS sequence"/>
</dbReference>
<protein>
    <submittedName>
        <fullName evidence="3">Thioredoxin</fullName>
    </submittedName>
</protein>
<dbReference type="Pfam" id="PF00578">
    <property type="entry name" value="AhpC-TSA"/>
    <property type="match status" value="1"/>
</dbReference>
<gene>
    <name evidence="3" type="ORF">C7H61_08465</name>
</gene>
<dbReference type="Gene3D" id="3.40.30.10">
    <property type="entry name" value="Glutaredoxin"/>
    <property type="match status" value="1"/>
</dbReference>
<dbReference type="InterPro" id="IPR013766">
    <property type="entry name" value="Thioredoxin_domain"/>
</dbReference>
<comment type="caution">
    <text evidence="3">The sequence shown here is derived from an EMBL/GenBank/DDBJ whole genome shotgun (WGS) entry which is preliminary data.</text>
</comment>
<dbReference type="PROSITE" id="PS00194">
    <property type="entry name" value="THIOREDOXIN_1"/>
    <property type="match status" value="1"/>
</dbReference>
<dbReference type="PANTHER" id="PTHR42852:SF17">
    <property type="entry name" value="THIOREDOXIN-LIKE PROTEIN HI_1115"/>
    <property type="match status" value="1"/>
</dbReference>
<organism evidence="3 4">
    <name type="scientific">Mesoflavibacter zeaxanthinifaciens subsp. sabulilitoris</name>
    <dbReference type="NCBI Taxonomy" id="1520893"/>
    <lineage>
        <taxon>Bacteria</taxon>
        <taxon>Pseudomonadati</taxon>
        <taxon>Bacteroidota</taxon>
        <taxon>Flavobacteriia</taxon>
        <taxon>Flavobacteriales</taxon>
        <taxon>Flavobacteriaceae</taxon>
        <taxon>Mesoflavibacter</taxon>
    </lineage>
</organism>
<dbReference type="PANTHER" id="PTHR42852">
    <property type="entry name" value="THIOL:DISULFIDE INTERCHANGE PROTEIN DSBE"/>
    <property type="match status" value="1"/>
</dbReference>
<accession>A0A2T1NBQ5</accession>
<dbReference type="SUPFAM" id="SSF52833">
    <property type="entry name" value="Thioredoxin-like"/>
    <property type="match status" value="1"/>
</dbReference>
<proteinExistence type="predicted"/>